<comment type="caution">
    <text evidence="2">The sequence shown here is derived from an EMBL/GenBank/DDBJ whole genome shotgun (WGS) entry which is preliminary data.</text>
</comment>
<sequence>MPRAILDETFLFLASCCVAHFPKPLVFRSWKLVTIQGVASFSTYFKEARYFARHGELRCVRLAVRLKQGLRSALIAFRRPVNARAAFTRIQGAEVEGNLLRCELRADPVRAAGNEPPTAGGMPAAAPGQDTGAQVFAKEGHASLRPNGVSCKRKADGAPPPSPPTVQKFCRSTATPTPTRTTTTTTCSVWHGSNGIAAWASGFGIILW</sequence>
<feature type="region of interest" description="Disordered" evidence="1">
    <location>
        <begin position="150"/>
        <end position="183"/>
    </location>
</feature>
<dbReference type="AlphaFoldDB" id="A0A813J9A2"/>
<dbReference type="Proteomes" id="UP000626109">
    <property type="component" value="Unassembled WGS sequence"/>
</dbReference>
<proteinExistence type="predicted"/>
<evidence type="ECO:0000313" key="2">
    <source>
        <dbReference type="EMBL" id="CAE8671582.1"/>
    </source>
</evidence>
<reference evidence="2" key="1">
    <citation type="submission" date="2021-02" db="EMBL/GenBank/DDBJ databases">
        <authorList>
            <person name="Dougan E. K."/>
            <person name="Rhodes N."/>
            <person name="Thang M."/>
            <person name="Chan C."/>
        </authorList>
    </citation>
    <scope>NUCLEOTIDE SEQUENCE</scope>
</reference>
<evidence type="ECO:0000256" key="1">
    <source>
        <dbReference type="SAM" id="MobiDB-lite"/>
    </source>
</evidence>
<accession>A0A813J9A2</accession>
<feature type="compositionally biased region" description="Low complexity" evidence="1">
    <location>
        <begin position="173"/>
        <end position="183"/>
    </location>
</feature>
<evidence type="ECO:0000313" key="3">
    <source>
        <dbReference type="Proteomes" id="UP000626109"/>
    </source>
</evidence>
<evidence type="ECO:0008006" key="4">
    <source>
        <dbReference type="Google" id="ProtNLM"/>
    </source>
</evidence>
<name>A0A813J9A2_POLGL</name>
<protein>
    <recommendedName>
        <fullName evidence="4">RRM domain-containing protein</fullName>
    </recommendedName>
</protein>
<dbReference type="EMBL" id="CAJNNW010024066">
    <property type="protein sequence ID" value="CAE8671582.1"/>
    <property type="molecule type" value="Genomic_DNA"/>
</dbReference>
<gene>
    <name evidence="2" type="ORF">PGLA2088_LOCUS17742</name>
</gene>
<organism evidence="2 3">
    <name type="scientific">Polarella glacialis</name>
    <name type="common">Dinoflagellate</name>
    <dbReference type="NCBI Taxonomy" id="89957"/>
    <lineage>
        <taxon>Eukaryota</taxon>
        <taxon>Sar</taxon>
        <taxon>Alveolata</taxon>
        <taxon>Dinophyceae</taxon>
        <taxon>Suessiales</taxon>
        <taxon>Suessiaceae</taxon>
        <taxon>Polarella</taxon>
    </lineage>
</organism>